<dbReference type="PANTHER" id="PTHR43268">
    <property type="entry name" value="THIOSULFATE SULFURTRANSFERASE/RHODANESE-LIKE DOMAIN-CONTAINING PROTEIN 2"/>
    <property type="match status" value="1"/>
</dbReference>
<dbReference type="GO" id="GO:0003723">
    <property type="term" value="F:RNA binding"/>
    <property type="evidence" value="ECO:0007669"/>
    <property type="project" value="InterPro"/>
</dbReference>
<keyword evidence="6" id="KW-1185">Reference proteome</keyword>
<evidence type="ECO:0000256" key="2">
    <source>
        <dbReference type="HAMAP-Rule" id="MF_00469"/>
    </source>
</evidence>
<dbReference type="CDD" id="cd01518">
    <property type="entry name" value="RHOD_YceA"/>
    <property type="match status" value="1"/>
</dbReference>
<dbReference type="SUPFAM" id="SSF55120">
    <property type="entry name" value="Pseudouridine synthase"/>
    <property type="match status" value="1"/>
</dbReference>
<dbReference type="GO" id="GO:0009982">
    <property type="term" value="F:pseudouridine synthase activity"/>
    <property type="evidence" value="ECO:0007669"/>
    <property type="project" value="InterPro"/>
</dbReference>
<dbReference type="Pfam" id="PF00581">
    <property type="entry name" value="Rhodanese"/>
    <property type="match status" value="1"/>
</dbReference>
<dbReference type="InterPro" id="IPR020103">
    <property type="entry name" value="PsdUridine_synth_cat_dom_sf"/>
</dbReference>
<dbReference type="SUPFAM" id="SSF52821">
    <property type="entry name" value="Rhodanese/Cell cycle control phosphatase"/>
    <property type="match status" value="1"/>
</dbReference>
<dbReference type="KEGG" id="tsph:KIH39_19130"/>
<reference evidence="5" key="1">
    <citation type="submission" date="2021-05" db="EMBL/GenBank/DDBJ databases">
        <title>Complete genome sequence of the cellulolytic planctomycete Telmatocola sphagniphila SP2T and characterization of the first cellulase from planctomycetes.</title>
        <authorList>
            <person name="Rakitin A.L."/>
            <person name="Beletsky A.V."/>
            <person name="Naumoff D.G."/>
            <person name="Kulichevskaya I.S."/>
            <person name="Mardanov A.V."/>
            <person name="Ravin N.V."/>
            <person name="Dedysh S.N."/>
        </authorList>
    </citation>
    <scope>NUCLEOTIDE SEQUENCE</scope>
    <source>
        <strain evidence="5">SP2T</strain>
    </source>
</reference>
<dbReference type="RefSeq" id="WP_213494830.1">
    <property type="nucleotide sequence ID" value="NZ_CP074694.1"/>
</dbReference>
<dbReference type="HAMAP" id="MF_00469">
    <property type="entry name" value="TrhO"/>
    <property type="match status" value="1"/>
</dbReference>
<name>A0A8E6B5M3_9BACT</name>
<accession>A0A8E6B5M3</accession>
<protein>
    <recommendedName>
        <fullName evidence="2">tRNA uridine(34) hydroxylase</fullName>
        <ecNumber evidence="2">1.14.-.-</ecNumber>
    </recommendedName>
    <alternativeName>
        <fullName evidence="2">tRNA hydroxylation protein O</fullName>
    </alternativeName>
</protein>
<dbReference type="InterPro" id="IPR020936">
    <property type="entry name" value="TrhO"/>
</dbReference>
<dbReference type="Pfam" id="PF17773">
    <property type="entry name" value="UPF0176_N"/>
    <property type="match status" value="1"/>
</dbReference>
<gene>
    <name evidence="2" type="primary">trhO</name>
    <name evidence="5" type="ORF">KIH39_19130</name>
</gene>
<comment type="catalytic activity">
    <reaction evidence="2">
        <text>uridine(34) in tRNA + AH2 + O2 = 5-hydroxyuridine(34) in tRNA + A + H2O</text>
        <dbReference type="Rhea" id="RHEA:64224"/>
        <dbReference type="Rhea" id="RHEA-COMP:11727"/>
        <dbReference type="Rhea" id="RHEA-COMP:13381"/>
        <dbReference type="ChEBI" id="CHEBI:13193"/>
        <dbReference type="ChEBI" id="CHEBI:15377"/>
        <dbReference type="ChEBI" id="CHEBI:15379"/>
        <dbReference type="ChEBI" id="CHEBI:17499"/>
        <dbReference type="ChEBI" id="CHEBI:65315"/>
        <dbReference type="ChEBI" id="CHEBI:136877"/>
    </reaction>
</comment>
<sequence>MPAVINISAYKFAPLTDLKTLRQQLIADCRAWGLKGTILLSTEGINLFVAGLAADIDRLLASLRSVPGLEMLEPKISESEDQPFTRMLVKIKKEIIAFGVPGIDPARQPAPRISATELKRWLDEGRAVTLLDTRNDFEVHLGTFRNALPIGIQHFRDFPAAIDKLPRPSAEQPMVTFCTGGIRCEKAAPFLLQQGFQHVYQLDGGILKYFEECGSEHYDGECFVFDKRVGLATDLEETGRGLCFVCQRVLSAEEVADPHYVEGVSCPHCFRTPQEQQELTLAEHRLRLKQVTAPLPGSVPKDNYRPLKIHARHDGWQILEFLCDVLGHLPREEWQSRCAAGNVVDAEHRPVVETQIVHPGEQYYTCERLQIEPEVNGDIGILYEDAALIVLNKPVPLPMHPSGRFNRNTLQSILREVYAPQKPRPAHRLDANTSGVAVFTRKASFAQILQPQFERGEVQKVYLARVQGTPMAKHFECRAAIGTSTGHCGARIIDEENGLPAHTEFELSRSFEDGTTLLKVTPYTGRTNQIRVHLWYLGLPIVGDPMYRPNRELGEVQTLGRDDQPLCLHAWKLTFTHPQDQKLVTFEAPPPGWGE</sequence>
<dbReference type="GO" id="GO:0140098">
    <property type="term" value="F:catalytic activity, acting on RNA"/>
    <property type="evidence" value="ECO:0007669"/>
    <property type="project" value="UniProtKB-ARBA"/>
</dbReference>
<dbReference type="EMBL" id="CP074694">
    <property type="protein sequence ID" value="QVL30948.1"/>
    <property type="molecule type" value="Genomic_DNA"/>
</dbReference>
<dbReference type="Pfam" id="PF00849">
    <property type="entry name" value="PseudoU_synth_2"/>
    <property type="match status" value="1"/>
</dbReference>
<comment type="similarity">
    <text evidence="1">Belongs to the pseudouridine synthase RluA family.</text>
</comment>
<comment type="similarity">
    <text evidence="2">Belongs to the TrhO family.</text>
</comment>
<dbReference type="InterPro" id="IPR036873">
    <property type="entry name" value="Rhodanese-like_dom_sf"/>
</dbReference>
<dbReference type="GO" id="GO:0001522">
    <property type="term" value="P:pseudouridine synthesis"/>
    <property type="evidence" value="ECO:0007669"/>
    <property type="project" value="InterPro"/>
</dbReference>
<dbReference type="PROSITE" id="PS50206">
    <property type="entry name" value="RHODANESE_3"/>
    <property type="match status" value="1"/>
</dbReference>
<proteinExistence type="inferred from homology"/>
<dbReference type="SMART" id="SM00450">
    <property type="entry name" value="RHOD"/>
    <property type="match status" value="1"/>
</dbReference>
<dbReference type="Proteomes" id="UP000676194">
    <property type="component" value="Chromosome"/>
</dbReference>
<dbReference type="InterPro" id="IPR001763">
    <property type="entry name" value="Rhodanese-like_dom"/>
</dbReference>
<feature type="active site" evidence="3">
    <location>
        <position position="430"/>
    </location>
</feature>
<dbReference type="EC" id="1.14.-.-" evidence="2"/>
<dbReference type="Gene3D" id="3.30.2350.10">
    <property type="entry name" value="Pseudouridine synthase"/>
    <property type="match status" value="1"/>
</dbReference>
<dbReference type="GO" id="GO:0006400">
    <property type="term" value="P:tRNA modification"/>
    <property type="evidence" value="ECO:0007669"/>
    <property type="project" value="UniProtKB-UniRule"/>
</dbReference>
<comment type="function">
    <text evidence="2">Catalyzes oxygen-dependent 5-hydroxyuridine (ho5U) modification at position 34 in tRNAs.</text>
</comment>
<dbReference type="NCBIfam" id="TIGR00005">
    <property type="entry name" value="rluA_subfam"/>
    <property type="match status" value="1"/>
</dbReference>
<evidence type="ECO:0000259" key="4">
    <source>
        <dbReference type="PROSITE" id="PS50206"/>
    </source>
</evidence>
<keyword evidence="2" id="KW-0560">Oxidoreductase</keyword>
<dbReference type="Gene3D" id="3.30.70.100">
    <property type="match status" value="1"/>
</dbReference>
<dbReference type="AlphaFoldDB" id="A0A8E6B5M3"/>
<keyword evidence="2" id="KW-0819">tRNA processing</keyword>
<feature type="domain" description="Rhodanese" evidence="4">
    <location>
        <begin position="124"/>
        <end position="218"/>
    </location>
</feature>
<dbReference type="PANTHER" id="PTHR43268:SF3">
    <property type="entry name" value="RHODANESE-LIKE DOMAIN-CONTAINING PROTEIN 7-RELATED"/>
    <property type="match status" value="1"/>
</dbReference>
<organism evidence="5 6">
    <name type="scientific">Telmatocola sphagniphila</name>
    <dbReference type="NCBI Taxonomy" id="1123043"/>
    <lineage>
        <taxon>Bacteria</taxon>
        <taxon>Pseudomonadati</taxon>
        <taxon>Planctomycetota</taxon>
        <taxon>Planctomycetia</taxon>
        <taxon>Gemmatales</taxon>
        <taxon>Gemmataceae</taxon>
    </lineage>
</organism>
<dbReference type="InterPro" id="IPR006225">
    <property type="entry name" value="PsdUridine_synth_RluC/D"/>
</dbReference>
<evidence type="ECO:0000313" key="6">
    <source>
        <dbReference type="Proteomes" id="UP000676194"/>
    </source>
</evidence>
<dbReference type="GO" id="GO:0016705">
    <property type="term" value="F:oxidoreductase activity, acting on paired donors, with incorporation or reduction of molecular oxygen"/>
    <property type="evidence" value="ECO:0007669"/>
    <property type="project" value="UniProtKB-UniRule"/>
</dbReference>
<evidence type="ECO:0000256" key="1">
    <source>
        <dbReference type="ARBA" id="ARBA00010876"/>
    </source>
</evidence>
<dbReference type="InterPro" id="IPR040503">
    <property type="entry name" value="TRHO_N"/>
</dbReference>
<evidence type="ECO:0000256" key="3">
    <source>
        <dbReference type="PIRSR" id="PIRSR606225-1"/>
    </source>
</evidence>
<evidence type="ECO:0000313" key="5">
    <source>
        <dbReference type="EMBL" id="QVL30948.1"/>
    </source>
</evidence>
<dbReference type="Gene3D" id="3.40.250.10">
    <property type="entry name" value="Rhodanese-like domain"/>
    <property type="match status" value="1"/>
</dbReference>
<dbReference type="InterPro" id="IPR006145">
    <property type="entry name" value="PsdUridine_synth_RsuA/RluA"/>
</dbReference>